<evidence type="ECO:0000313" key="3">
    <source>
        <dbReference type="EMBL" id="KAK1629889.1"/>
    </source>
</evidence>
<evidence type="ECO:0000256" key="1">
    <source>
        <dbReference type="ARBA" id="ARBA00022499"/>
    </source>
</evidence>
<dbReference type="FunFam" id="3.10.20.90:FF:000211">
    <property type="entry name" value="Polyubiquitin 9"/>
    <property type="match status" value="1"/>
</dbReference>
<dbReference type="Proteomes" id="UP001231189">
    <property type="component" value="Unassembled WGS sequence"/>
</dbReference>
<sequence>MQLLVKCPTGRTICLRVRPSDTLSTVKAKIQEQHRLFFDGVQLEDNDLTLADYGIKHKSTLDLQESMQIYVMETLAGRTFTLEVDSLDTIEEVKSKIRANEGFPKGRQCLIFANKQLEDDRTLADLNICKESTLLLVLHPANAGGRMTIFLKTLDGKTFRLQVESSATIDDIKMRIYELESTCPSKQRIIYNGKQLGEGRRTLADYDVKEEDTLHLCYCLCGC</sequence>
<reference evidence="3" key="1">
    <citation type="submission" date="2023-07" db="EMBL/GenBank/DDBJ databases">
        <title>A chromosome-level genome assembly of Lolium multiflorum.</title>
        <authorList>
            <person name="Chen Y."/>
            <person name="Copetti D."/>
            <person name="Kolliker R."/>
            <person name="Studer B."/>
        </authorList>
    </citation>
    <scope>NUCLEOTIDE SEQUENCE</scope>
    <source>
        <strain evidence="3">02402/16</strain>
        <tissue evidence="3">Leaf</tissue>
    </source>
</reference>
<organism evidence="3 4">
    <name type="scientific">Lolium multiflorum</name>
    <name type="common">Italian ryegrass</name>
    <name type="synonym">Lolium perenne subsp. multiflorum</name>
    <dbReference type="NCBI Taxonomy" id="4521"/>
    <lineage>
        <taxon>Eukaryota</taxon>
        <taxon>Viridiplantae</taxon>
        <taxon>Streptophyta</taxon>
        <taxon>Embryophyta</taxon>
        <taxon>Tracheophyta</taxon>
        <taxon>Spermatophyta</taxon>
        <taxon>Magnoliopsida</taxon>
        <taxon>Liliopsida</taxon>
        <taxon>Poales</taxon>
        <taxon>Poaceae</taxon>
        <taxon>BOP clade</taxon>
        <taxon>Pooideae</taxon>
        <taxon>Poodae</taxon>
        <taxon>Poeae</taxon>
        <taxon>Poeae Chloroplast Group 2 (Poeae type)</taxon>
        <taxon>Loliodinae</taxon>
        <taxon>Loliinae</taxon>
        <taxon>Lolium</taxon>
    </lineage>
</organism>
<dbReference type="AlphaFoldDB" id="A0AAD8RRL3"/>
<dbReference type="PROSITE" id="PS50053">
    <property type="entry name" value="UBIQUITIN_2"/>
    <property type="match status" value="3"/>
</dbReference>
<gene>
    <name evidence="3" type="ORF">QYE76_004204</name>
</gene>
<comment type="caution">
    <text evidence="3">The sequence shown here is derived from an EMBL/GenBank/DDBJ whole genome shotgun (WGS) entry which is preliminary data.</text>
</comment>
<dbReference type="PRINTS" id="PR00348">
    <property type="entry name" value="UBIQUITIN"/>
</dbReference>
<feature type="domain" description="Ubiquitin-like" evidence="2">
    <location>
        <begin position="67"/>
        <end position="143"/>
    </location>
</feature>
<dbReference type="InterPro" id="IPR019956">
    <property type="entry name" value="Ubiquitin_dom"/>
</dbReference>
<evidence type="ECO:0000259" key="2">
    <source>
        <dbReference type="PROSITE" id="PS50053"/>
    </source>
</evidence>
<feature type="domain" description="Ubiquitin-like" evidence="2">
    <location>
        <begin position="147"/>
        <end position="216"/>
    </location>
</feature>
<name>A0AAD8RRL3_LOLMU</name>
<dbReference type="EMBL" id="JAUUTY010000005">
    <property type="protein sequence ID" value="KAK1629889.1"/>
    <property type="molecule type" value="Genomic_DNA"/>
</dbReference>
<dbReference type="GO" id="GO:0003729">
    <property type="term" value="F:mRNA binding"/>
    <property type="evidence" value="ECO:0007669"/>
    <property type="project" value="UniProtKB-ARBA"/>
</dbReference>
<accession>A0AAD8RRL3</accession>
<dbReference type="InterPro" id="IPR029071">
    <property type="entry name" value="Ubiquitin-like_domsf"/>
</dbReference>
<dbReference type="PANTHER" id="PTHR10666">
    <property type="entry name" value="UBIQUITIN"/>
    <property type="match status" value="1"/>
</dbReference>
<keyword evidence="4" id="KW-1185">Reference proteome</keyword>
<dbReference type="SUPFAM" id="SSF54236">
    <property type="entry name" value="Ubiquitin-like"/>
    <property type="match status" value="3"/>
</dbReference>
<dbReference type="Gene3D" id="3.10.20.90">
    <property type="entry name" value="Phosphatidylinositol 3-kinase Catalytic Subunit, Chain A, domain 1"/>
    <property type="match status" value="3"/>
</dbReference>
<feature type="domain" description="Ubiquitin-like" evidence="2">
    <location>
        <begin position="1"/>
        <end position="63"/>
    </location>
</feature>
<dbReference type="Pfam" id="PF00240">
    <property type="entry name" value="ubiquitin"/>
    <property type="match status" value="3"/>
</dbReference>
<keyword evidence="1" id="KW-1017">Isopeptide bond</keyword>
<proteinExistence type="predicted"/>
<dbReference type="SMART" id="SM00213">
    <property type="entry name" value="UBQ"/>
    <property type="match status" value="3"/>
</dbReference>
<evidence type="ECO:0000313" key="4">
    <source>
        <dbReference type="Proteomes" id="UP001231189"/>
    </source>
</evidence>
<dbReference type="InterPro" id="IPR000626">
    <property type="entry name" value="Ubiquitin-like_dom"/>
</dbReference>
<dbReference type="InterPro" id="IPR050158">
    <property type="entry name" value="Ubiquitin_ubiquitin-like"/>
</dbReference>
<protein>
    <recommendedName>
        <fullName evidence="2">Ubiquitin-like domain-containing protein</fullName>
    </recommendedName>
</protein>